<evidence type="ECO:0000313" key="2">
    <source>
        <dbReference type="Proteomes" id="UP000054783"/>
    </source>
</evidence>
<organism evidence="1 2">
    <name type="scientific">Trichinella patagoniensis</name>
    <dbReference type="NCBI Taxonomy" id="990121"/>
    <lineage>
        <taxon>Eukaryota</taxon>
        <taxon>Metazoa</taxon>
        <taxon>Ecdysozoa</taxon>
        <taxon>Nematoda</taxon>
        <taxon>Enoplea</taxon>
        <taxon>Dorylaimia</taxon>
        <taxon>Trichinellida</taxon>
        <taxon>Trichinellidae</taxon>
        <taxon>Trichinella</taxon>
    </lineage>
</organism>
<keyword evidence="2" id="KW-1185">Reference proteome</keyword>
<accession>A0A0V1A938</accession>
<reference evidence="1 2" key="1">
    <citation type="submission" date="2015-01" db="EMBL/GenBank/DDBJ databases">
        <title>Evolution of Trichinella species and genotypes.</title>
        <authorList>
            <person name="Korhonen P.K."/>
            <person name="Edoardo P."/>
            <person name="Giuseppe L.R."/>
            <person name="Gasser R.B."/>
        </authorList>
    </citation>
    <scope>NUCLEOTIDE SEQUENCE [LARGE SCALE GENOMIC DNA]</scope>
    <source>
        <strain evidence="1">ISS2496</strain>
    </source>
</reference>
<gene>
    <name evidence="1" type="ORF">T12_4837</name>
</gene>
<dbReference type="EMBL" id="JYDQ01000017">
    <property type="protein sequence ID" value="KRY21344.1"/>
    <property type="molecule type" value="Genomic_DNA"/>
</dbReference>
<proteinExistence type="predicted"/>
<name>A0A0V1A938_9BILA</name>
<comment type="caution">
    <text evidence="1">The sequence shown here is derived from an EMBL/GenBank/DDBJ whole genome shotgun (WGS) entry which is preliminary data.</text>
</comment>
<dbReference type="AlphaFoldDB" id="A0A0V1A938"/>
<protein>
    <submittedName>
        <fullName evidence="1">Uncharacterized protein</fullName>
    </submittedName>
</protein>
<dbReference type="Proteomes" id="UP000054783">
    <property type="component" value="Unassembled WGS sequence"/>
</dbReference>
<sequence>MKSPWHWLYNKRIETIYPLNHKHAKENDHSADILPVVLLYWPFADSSNICSIEFSKHAQRLSKVPLRRSGKIISLPSCARDSPEPQNETAQNQLAVPTNQVPPSAFRLCQSGALVASSIKVEATSVTPRKITFLVLQAGFEPATWGK</sequence>
<evidence type="ECO:0000313" key="1">
    <source>
        <dbReference type="EMBL" id="KRY21344.1"/>
    </source>
</evidence>